<dbReference type="InterPro" id="IPR011333">
    <property type="entry name" value="SKP1/BTB/POZ_sf"/>
</dbReference>
<dbReference type="Pfam" id="PF22486">
    <property type="entry name" value="MATH_2"/>
    <property type="match status" value="1"/>
</dbReference>
<dbReference type="Gramene" id="HORVU.MOREX.r3.1HG0041130.1">
    <property type="protein sequence ID" value="HORVU.MOREX.r3.1HG0041130.1.CDS1"/>
    <property type="gene ID" value="HORVU.MOREX.r3.1HG0041130"/>
</dbReference>
<comment type="pathway">
    <text evidence="1">Protein modification; protein ubiquitination.</text>
</comment>
<dbReference type="InterPro" id="IPR000210">
    <property type="entry name" value="BTB/POZ_dom"/>
</dbReference>
<reference evidence="5" key="2">
    <citation type="submission" date="2020-10" db="EMBL/GenBank/DDBJ databases">
        <authorList>
            <person name="Scholz U."/>
            <person name="Mascher M."/>
            <person name="Fiebig A."/>
        </authorList>
    </citation>
    <scope>NUCLEOTIDE SEQUENCE [LARGE SCALE GENOMIC DNA]</scope>
    <source>
        <strain evidence="5">cv. Morex</strain>
    </source>
</reference>
<dbReference type="Gene3D" id="3.30.710.10">
    <property type="entry name" value="Potassium Channel Kv1.1, Chain A"/>
    <property type="match status" value="1"/>
</dbReference>
<proteinExistence type="inferred from homology"/>
<dbReference type="OrthoDB" id="681301at2759"/>
<dbReference type="GeneID" id="123409368"/>
<dbReference type="AlphaFoldDB" id="A0A8I6X212"/>
<dbReference type="CDD" id="cd18280">
    <property type="entry name" value="BTB_POZ_BPM_plant"/>
    <property type="match status" value="1"/>
</dbReference>
<dbReference type="PROSITE" id="PS50097">
    <property type="entry name" value="BTB"/>
    <property type="match status" value="1"/>
</dbReference>
<dbReference type="CDD" id="cd00121">
    <property type="entry name" value="MATH"/>
    <property type="match status" value="1"/>
</dbReference>
<evidence type="ECO:0000259" key="4">
    <source>
        <dbReference type="PROSITE" id="PS50144"/>
    </source>
</evidence>
<dbReference type="PANTHER" id="PTHR26379">
    <property type="entry name" value="BTB/POZ AND MATH DOMAIN-CONTAINING PROTEIN 1"/>
    <property type="match status" value="1"/>
</dbReference>
<dbReference type="InterPro" id="IPR056423">
    <property type="entry name" value="BACK_BPM_SPOP"/>
</dbReference>
<feature type="domain" description="MATH" evidence="4">
    <location>
        <begin position="42"/>
        <end position="180"/>
    </location>
</feature>
<dbReference type="Proteomes" id="UP000011116">
    <property type="component" value="Chromosome 1H"/>
</dbReference>
<dbReference type="Gene3D" id="1.25.40.420">
    <property type="match status" value="1"/>
</dbReference>
<dbReference type="Pfam" id="PF00651">
    <property type="entry name" value="BTB"/>
    <property type="match status" value="1"/>
</dbReference>
<organism evidence="5 6">
    <name type="scientific">Hordeum vulgare subsp. vulgare</name>
    <name type="common">Domesticated barley</name>
    <dbReference type="NCBI Taxonomy" id="112509"/>
    <lineage>
        <taxon>Eukaryota</taxon>
        <taxon>Viridiplantae</taxon>
        <taxon>Streptophyta</taxon>
        <taxon>Embryophyta</taxon>
        <taxon>Tracheophyta</taxon>
        <taxon>Spermatophyta</taxon>
        <taxon>Magnoliopsida</taxon>
        <taxon>Liliopsida</taxon>
        <taxon>Poales</taxon>
        <taxon>Poaceae</taxon>
        <taxon>BOP clade</taxon>
        <taxon>Pooideae</taxon>
        <taxon>Triticodae</taxon>
        <taxon>Triticeae</taxon>
        <taxon>Hordeinae</taxon>
        <taxon>Hordeum</taxon>
    </lineage>
</organism>
<dbReference type="SMR" id="A0A8I6X212"/>
<gene>
    <name evidence="5" type="primary">LOC123409368</name>
</gene>
<evidence type="ECO:0000313" key="6">
    <source>
        <dbReference type="Proteomes" id="UP000011116"/>
    </source>
</evidence>
<keyword evidence="6" id="KW-1185">Reference proteome</keyword>
<evidence type="ECO:0000259" key="3">
    <source>
        <dbReference type="PROSITE" id="PS50097"/>
    </source>
</evidence>
<sequence>MFLNLDSVYFNSINLASIFSSSALVGNMPPHTSSTIVAEGVSWSHVLTIRGYSYTLGFGVGEAIPAGLLRVGGHIWCIAYHPDGFNTDSIDCISFSLFLHEADVVDDDDDVDAQRPIRIRCRFSLLDHVGEPVPNHTTPYTTSICYKRRQGITSHRFITRADLENSTHLKDDCFSIKFDISVTKFIRKPPTTQEFVMVPPSDMAHQFGRILETGEVGDVTFEVRGETFVAHRHLLAARSAVFMAQLFGPMKENDAKCIQIDDMEAKVFKMMLHFIYTDALPSIDEGEITEMAQHLFVAADRYNLERLKLICANILCNHMEVNTVATTLALAEQHGCDKLKEVCYRFLTSFQNLKAVTLSDGFRHLKIICPNILEDLLGR</sequence>
<feature type="domain" description="BTB" evidence="3">
    <location>
        <begin position="217"/>
        <end position="284"/>
    </location>
</feature>
<evidence type="ECO:0000313" key="5">
    <source>
        <dbReference type="EnsemblPlants" id="HORVU.MOREX.r3.1HG0041130.1.CDS1"/>
    </source>
</evidence>
<evidence type="ECO:0008006" key="7">
    <source>
        <dbReference type="Google" id="ProtNLM"/>
    </source>
</evidence>
<dbReference type="OMA" id="ICANILC"/>
<dbReference type="RefSeq" id="XP_044958230.1">
    <property type="nucleotide sequence ID" value="XM_045102295.1"/>
</dbReference>
<dbReference type="SMART" id="SM00225">
    <property type="entry name" value="BTB"/>
    <property type="match status" value="1"/>
</dbReference>
<reference evidence="5" key="3">
    <citation type="submission" date="2022-01" db="UniProtKB">
        <authorList>
            <consortium name="EnsemblPlants"/>
        </authorList>
    </citation>
    <scope>IDENTIFICATION</scope>
    <source>
        <strain evidence="5">subsp. vulgare</strain>
    </source>
</reference>
<dbReference type="SUPFAM" id="SSF49599">
    <property type="entry name" value="TRAF domain-like"/>
    <property type="match status" value="1"/>
</dbReference>
<dbReference type="PANTHER" id="PTHR26379:SF439">
    <property type="entry name" value="BTB DOMAIN-CONTAINING PROTEIN"/>
    <property type="match status" value="1"/>
</dbReference>
<accession>A0A8I6X212</accession>
<dbReference type="GO" id="GO:0016567">
    <property type="term" value="P:protein ubiquitination"/>
    <property type="evidence" value="ECO:0007669"/>
    <property type="project" value="InterPro"/>
</dbReference>
<dbReference type="PROSITE" id="PS50144">
    <property type="entry name" value="MATH"/>
    <property type="match status" value="1"/>
</dbReference>
<dbReference type="InterPro" id="IPR045005">
    <property type="entry name" value="BPM1-6"/>
</dbReference>
<dbReference type="Pfam" id="PF24570">
    <property type="entry name" value="BACK_BPM_SPOP"/>
    <property type="match status" value="1"/>
</dbReference>
<reference evidence="6" key="1">
    <citation type="journal article" date="2012" name="Nature">
        <title>A physical, genetic and functional sequence assembly of the barley genome.</title>
        <authorList>
            <consortium name="The International Barley Genome Sequencing Consortium"/>
            <person name="Mayer K.F."/>
            <person name="Waugh R."/>
            <person name="Brown J.W."/>
            <person name="Schulman A."/>
            <person name="Langridge P."/>
            <person name="Platzer M."/>
            <person name="Fincher G.B."/>
            <person name="Muehlbauer G.J."/>
            <person name="Sato K."/>
            <person name="Close T.J."/>
            <person name="Wise R.P."/>
            <person name="Stein N."/>
        </authorList>
    </citation>
    <scope>NUCLEOTIDE SEQUENCE [LARGE SCALE GENOMIC DNA]</scope>
    <source>
        <strain evidence="6">cv. Morex</strain>
    </source>
</reference>
<dbReference type="KEGG" id="hvg:123409368"/>
<evidence type="ECO:0000256" key="2">
    <source>
        <dbReference type="ARBA" id="ARBA00010846"/>
    </source>
</evidence>
<dbReference type="InterPro" id="IPR008974">
    <property type="entry name" value="TRAF-like"/>
</dbReference>
<evidence type="ECO:0000256" key="1">
    <source>
        <dbReference type="ARBA" id="ARBA00004906"/>
    </source>
</evidence>
<dbReference type="Gramene" id="HORVU.MOREX.r2.1HG0031970.1">
    <property type="protein sequence ID" value="HORVU.MOREX.r2.1HG0031970.1.CDS.1"/>
    <property type="gene ID" value="HORVU.MOREX.r2.1HG0031970"/>
</dbReference>
<dbReference type="Gene3D" id="2.60.210.10">
    <property type="entry name" value="Apoptosis, Tumor Necrosis Factor Receptor Associated Protein 2, Chain A"/>
    <property type="match status" value="1"/>
</dbReference>
<dbReference type="EnsemblPlants" id="HORVU.MOREX.r3.1HG0041130.1">
    <property type="protein sequence ID" value="HORVU.MOREX.r3.1HG0041130.1.CDS1"/>
    <property type="gene ID" value="HORVU.MOREX.r3.1HG0041130"/>
</dbReference>
<protein>
    <recommendedName>
        <fullName evidence="7">BTB domain-containing protein</fullName>
    </recommendedName>
</protein>
<dbReference type="SUPFAM" id="SSF54695">
    <property type="entry name" value="POZ domain"/>
    <property type="match status" value="1"/>
</dbReference>
<dbReference type="InterPro" id="IPR002083">
    <property type="entry name" value="MATH/TRAF_dom"/>
</dbReference>
<name>A0A8I6X212_HORVV</name>
<comment type="similarity">
    <text evidence="2">Belongs to the Tdpoz family.</text>
</comment>